<dbReference type="Proteomes" id="UP000501338">
    <property type="component" value="Plasmid pZF1-cfr"/>
</dbReference>
<evidence type="ECO:0000313" key="3">
    <source>
        <dbReference type="Proteomes" id="UP000501338"/>
    </source>
</evidence>
<dbReference type="RefSeq" id="WP_050878402.1">
    <property type="nucleotide sequence ID" value="NZ_CP045009.1"/>
</dbReference>
<geneLocation type="plasmid" evidence="3">
    <name>pzf1-cfr</name>
</geneLocation>
<reference evidence="2 3" key="1">
    <citation type="submission" date="2020-01" db="EMBL/GenBank/DDBJ databases">
        <title>The genomic epidemiology of tigecycline resistance gene tet(X) variants in a swine farm in China.</title>
        <authorList>
            <person name="Peng K."/>
            <person name="Li R."/>
        </authorList>
    </citation>
    <scope>NUCLEOTIDE SEQUENCE [LARGE SCALE GENOMIC DNA]</scope>
    <source>
        <strain evidence="2 3">ZF1</strain>
        <plasmid evidence="3">pzf1-cfr</plasmid>
    </source>
</reference>
<proteinExistence type="predicted"/>
<gene>
    <name evidence="2" type="ORF">GTH23_19915</name>
</gene>
<sequence length="69" mass="8140">MKLSYEALGYQLKAIIFFGFWLFIYTALSIFTFIDNKGFISFMVSIVMTCFITLYIDKKAKIYKNKVLK</sequence>
<evidence type="ECO:0000256" key="1">
    <source>
        <dbReference type="SAM" id="Phobius"/>
    </source>
</evidence>
<keyword evidence="2" id="KW-0614">Plasmid</keyword>
<protein>
    <submittedName>
        <fullName evidence="2">Uncharacterized protein</fullName>
    </submittedName>
</protein>
<name>A0ABX6JSY2_9GAMM</name>
<keyword evidence="1" id="KW-0812">Transmembrane</keyword>
<evidence type="ECO:0000313" key="2">
    <source>
        <dbReference type="EMBL" id="QIF92312.1"/>
    </source>
</evidence>
<feature type="transmembrane region" description="Helical" evidence="1">
    <location>
        <begin position="39"/>
        <end position="56"/>
    </location>
</feature>
<dbReference type="EMBL" id="CP047341">
    <property type="protein sequence ID" value="QIF92312.1"/>
    <property type="molecule type" value="Genomic_DNA"/>
</dbReference>
<keyword evidence="1" id="KW-0472">Membrane</keyword>
<accession>A0ABX6JSY2</accession>
<keyword evidence="1" id="KW-1133">Transmembrane helix</keyword>
<organism evidence="2 3">
    <name type="scientific">Proteus terrae subsp. cibarius</name>
    <dbReference type="NCBI Taxonomy" id="626774"/>
    <lineage>
        <taxon>Bacteria</taxon>
        <taxon>Pseudomonadati</taxon>
        <taxon>Pseudomonadota</taxon>
        <taxon>Gammaproteobacteria</taxon>
        <taxon>Enterobacterales</taxon>
        <taxon>Morganellaceae</taxon>
        <taxon>Proteus</taxon>
    </lineage>
</organism>
<feature type="transmembrane region" description="Helical" evidence="1">
    <location>
        <begin position="12"/>
        <end position="33"/>
    </location>
</feature>
<keyword evidence="3" id="KW-1185">Reference proteome</keyword>